<evidence type="ECO:0000256" key="1">
    <source>
        <dbReference type="ARBA" id="ARBA00006987"/>
    </source>
</evidence>
<sequence length="325" mass="34011">MRLHRRLVLASPALLHVPAAGAQAFPQRPVRIIVPFAAGTSSDIQGRLLGERMAAHLGQPVIIENRAGAGGTVGAEFVARAAPDGQTLLLGSNGPLTNAPVLQARLSYDPAADFAPVSMISRSPVTLTVRADSRWRSVADMLQAAKERPGDVAIGSSGQGSATHFLIEQVMAAADVRLSHVPYRGSSQSVPDVLSGAIPLVMAEISTVLPTWRDGRTRILAVSSASRMPIAPEVPTLIESGLNLTGGSWAGLVAPAGTPAPVLTALSEAVRAGLAHPGYRARQAELGAEIAAENEQQPEGFVAWLARERTLIRETARRAGIQPTD</sequence>
<dbReference type="Pfam" id="PF03401">
    <property type="entry name" value="TctC"/>
    <property type="match status" value="1"/>
</dbReference>
<gene>
    <name evidence="3" type="ORF">OF850_21655</name>
</gene>
<evidence type="ECO:0000256" key="2">
    <source>
        <dbReference type="SAM" id="SignalP"/>
    </source>
</evidence>
<comment type="similarity">
    <text evidence="1">Belongs to the UPF0065 (bug) family.</text>
</comment>
<dbReference type="SUPFAM" id="SSF53850">
    <property type="entry name" value="Periplasmic binding protein-like II"/>
    <property type="match status" value="1"/>
</dbReference>
<accession>A0ABT3P1C5</accession>
<dbReference type="EMBL" id="JAPFQI010000029">
    <property type="protein sequence ID" value="MCW8088205.1"/>
    <property type="molecule type" value="Genomic_DNA"/>
</dbReference>
<evidence type="ECO:0000313" key="4">
    <source>
        <dbReference type="Proteomes" id="UP001526430"/>
    </source>
</evidence>
<dbReference type="CDD" id="cd07012">
    <property type="entry name" value="PBP2_Bug_TTT"/>
    <property type="match status" value="1"/>
</dbReference>
<feature type="signal peptide" evidence="2">
    <location>
        <begin position="1"/>
        <end position="22"/>
    </location>
</feature>
<keyword evidence="4" id="KW-1185">Reference proteome</keyword>
<proteinExistence type="inferred from homology"/>
<dbReference type="PIRSF" id="PIRSF017082">
    <property type="entry name" value="YflP"/>
    <property type="match status" value="1"/>
</dbReference>
<evidence type="ECO:0000313" key="3">
    <source>
        <dbReference type="EMBL" id="MCW8088205.1"/>
    </source>
</evidence>
<dbReference type="Proteomes" id="UP001526430">
    <property type="component" value="Unassembled WGS sequence"/>
</dbReference>
<dbReference type="Gene3D" id="3.40.190.10">
    <property type="entry name" value="Periplasmic binding protein-like II"/>
    <property type="match status" value="1"/>
</dbReference>
<comment type="caution">
    <text evidence="3">The sequence shown here is derived from an EMBL/GenBank/DDBJ whole genome shotgun (WGS) entry which is preliminary data.</text>
</comment>
<keyword evidence="2" id="KW-0732">Signal</keyword>
<reference evidence="3 4" key="1">
    <citation type="submission" date="2022-10" db="EMBL/GenBank/DDBJ databases">
        <title>Roseococcus glaciei nov., sp. nov., isolated from glacier.</title>
        <authorList>
            <person name="Liu Q."/>
            <person name="Xin Y.-H."/>
        </authorList>
    </citation>
    <scope>NUCLEOTIDE SEQUENCE [LARGE SCALE GENOMIC DNA]</scope>
    <source>
        <strain evidence="3 4">MDT2-1-1</strain>
    </source>
</reference>
<dbReference type="Gene3D" id="3.40.190.150">
    <property type="entry name" value="Bordetella uptake gene, domain 1"/>
    <property type="match status" value="1"/>
</dbReference>
<feature type="chain" id="PRO_5047176137" evidence="2">
    <location>
        <begin position="23"/>
        <end position="325"/>
    </location>
</feature>
<dbReference type="InterPro" id="IPR042100">
    <property type="entry name" value="Bug_dom1"/>
</dbReference>
<dbReference type="PANTHER" id="PTHR42928:SF5">
    <property type="entry name" value="BLR1237 PROTEIN"/>
    <property type="match status" value="1"/>
</dbReference>
<protein>
    <submittedName>
        <fullName evidence="3">Tripartite tricarboxylate transporter substrate binding protein</fullName>
    </submittedName>
</protein>
<dbReference type="PANTHER" id="PTHR42928">
    <property type="entry name" value="TRICARBOXYLATE-BINDING PROTEIN"/>
    <property type="match status" value="1"/>
</dbReference>
<dbReference type="RefSeq" id="WP_301592405.1">
    <property type="nucleotide sequence ID" value="NZ_JAPFQI010000029.1"/>
</dbReference>
<name>A0ABT3P1C5_9PROT</name>
<dbReference type="InterPro" id="IPR005064">
    <property type="entry name" value="BUG"/>
</dbReference>
<organism evidence="3 4">
    <name type="scientific">Sabulicella glaciei</name>
    <dbReference type="NCBI Taxonomy" id="2984948"/>
    <lineage>
        <taxon>Bacteria</taxon>
        <taxon>Pseudomonadati</taxon>
        <taxon>Pseudomonadota</taxon>
        <taxon>Alphaproteobacteria</taxon>
        <taxon>Acetobacterales</taxon>
        <taxon>Acetobacteraceae</taxon>
        <taxon>Sabulicella</taxon>
    </lineage>
</organism>